<accession>A0AAV8X1V2</accession>
<organism evidence="2 3">
    <name type="scientific">Aromia moschata</name>
    <dbReference type="NCBI Taxonomy" id="1265417"/>
    <lineage>
        <taxon>Eukaryota</taxon>
        <taxon>Metazoa</taxon>
        <taxon>Ecdysozoa</taxon>
        <taxon>Arthropoda</taxon>
        <taxon>Hexapoda</taxon>
        <taxon>Insecta</taxon>
        <taxon>Pterygota</taxon>
        <taxon>Neoptera</taxon>
        <taxon>Endopterygota</taxon>
        <taxon>Coleoptera</taxon>
        <taxon>Polyphaga</taxon>
        <taxon>Cucujiformia</taxon>
        <taxon>Chrysomeloidea</taxon>
        <taxon>Cerambycidae</taxon>
        <taxon>Cerambycinae</taxon>
        <taxon>Callichromatini</taxon>
        <taxon>Aromia</taxon>
    </lineage>
</organism>
<dbReference type="Proteomes" id="UP001162162">
    <property type="component" value="Unassembled WGS sequence"/>
</dbReference>
<dbReference type="AlphaFoldDB" id="A0AAV8X1V2"/>
<evidence type="ECO:0000313" key="3">
    <source>
        <dbReference type="Proteomes" id="UP001162162"/>
    </source>
</evidence>
<proteinExistence type="predicted"/>
<sequence>MKLVRPQFYVSKRKENYHPYKFQLVQELNEDDPDRRLQFLSRLWGYGATGYRRYSALEFEFLLLPGLMKIFNLCNLGGHKIYICEGACEEWQLLSITALTLVVCGPDEGIYLLLRIQILYLWCLHFAEPRNNDEDVEGFCSLQGAFLPCPAADTGYPTPCIVKFFRMFAMTARTPLSRVSTGSRISSVAHRQPRGGALDCKHAQQ</sequence>
<name>A0AAV8X1V2_9CUCU</name>
<reference evidence="2" key="1">
    <citation type="journal article" date="2023" name="Insect Mol. Biol.">
        <title>Genome sequencing provides insights into the evolution of gene families encoding plant cell wall-degrading enzymes in longhorned beetles.</title>
        <authorList>
            <person name="Shin N.R."/>
            <person name="Okamura Y."/>
            <person name="Kirsch R."/>
            <person name="Pauchet Y."/>
        </authorList>
    </citation>
    <scope>NUCLEOTIDE SEQUENCE</scope>
    <source>
        <strain evidence="2">AMC_N1</strain>
    </source>
</reference>
<keyword evidence="3" id="KW-1185">Reference proteome</keyword>
<evidence type="ECO:0000313" key="2">
    <source>
        <dbReference type="EMBL" id="KAJ8932714.1"/>
    </source>
</evidence>
<protein>
    <submittedName>
        <fullName evidence="2">Uncharacterized protein</fullName>
    </submittedName>
</protein>
<evidence type="ECO:0000256" key="1">
    <source>
        <dbReference type="SAM" id="MobiDB-lite"/>
    </source>
</evidence>
<gene>
    <name evidence="2" type="ORF">NQ318_012639</name>
</gene>
<feature type="region of interest" description="Disordered" evidence="1">
    <location>
        <begin position="184"/>
        <end position="205"/>
    </location>
</feature>
<dbReference type="EMBL" id="JAPWTK010001371">
    <property type="protein sequence ID" value="KAJ8932714.1"/>
    <property type="molecule type" value="Genomic_DNA"/>
</dbReference>
<comment type="caution">
    <text evidence="2">The sequence shown here is derived from an EMBL/GenBank/DDBJ whole genome shotgun (WGS) entry which is preliminary data.</text>
</comment>